<evidence type="ECO:0000313" key="2">
    <source>
        <dbReference type="Proteomes" id="UP000223834"/>
    </source>
</evidence>
<dbReference type="EMBL" id="NUIQ01000305">
    <property type="protein sequence ID" value="PGO63111.1"/>
    <property type="molecule type" value="Genomic_DNA"/>
</dbReference>
<reference evidence="1 2" key="1">
    <citation type="submission" date="2017-09" db="EMBL/GenBank/DDBJ databases">
        <title>Large-scale bioinformatics analysis of Bacillus genomes uncovers conserved roles of natural products in bacterial physiology.</title>
        <authorList>
            <consortium name="Agbiome Team Llc"/>
            <person name="Bleich R.M."/>
            <person name="Grubbs K.J."/>
            <person name="Santa Maria K.C."/>
            <person name="Allen S.E."/>
            <person name="Farag S."/>
            <person name="Shank E.A."/>
            <person name="Bowers A."/>
        </authorList>
    </citation>
    <scope>NUCLEOTIDE SEQUENCE [LARGE SCALE GENOMIC DNA]</scope>
    <source>
        <strain evidence="1 2">AFS049141</strain>
    </source>
</reference>
<dbReference type="RefSeq" id="WP_098771921.1">
    <property type="nucleotide sequence ID" value="NZ_NUIQ01000305.1"/>
</dbReference>
<organism evidence="1 2">
    <name type="scientific">Bacillus cereus</name>
    <dbReference type="NCBI Taxonomy" id="1396"/>
    <lineage>
        <taxon>Bacteria</taxon>
        <taxon>Bacillati</taxon>
        <taxon>Bacillota</taxon>
        <taxon>Bacilli</taxon>
        <taxon>Bacillales</taxon>
        <taxon>Bacillaceae</taxon>
        <taxon>Bacillus</taxon>
        <taxon>Bacillus cereus group</taxon>
    </lineage>
</organism>
<evidence type="ECO:0000313" key="1">
    <source>
        <dbReference type="EMBL" id="PGO63111.1"/>
    </source>
</evidence>
<comment type="caution">
    <text evidence="1">The sequence shown here is derived from an EMBL/GenBank/DDBJ whole genome shotgun (WGS) entry which is preliminary data.</text>
</comment>
<sequence length="320" mass="36016">MNSRYSNLSNELRNASLTEAEQNTLILENKDVILSGIDIASTTRIRGEEETKTLQKKLSAAEFKVKDKRHFVMSNAEDNGRFNSLALADIGALFNLTQSLVTNKGGLLIAKVERRKTDTEHYAPEIPLTINDIQKALGTGGKLRSRKATYKTITELERVGALCRDSRTRPTLFYIEEDVIKAGEGAFKNFVKIYKVEAKKLLDRLTLREAGALFQLMKYHHVESFVLCENPQEFDKTKVKPYNGRELAEKIGVAYKTFRNIMTKLMQAGAILSVNSSYTDVAGRNYIINPRVCNRGIPNNPYEAGITKLFDQITVKLDKG</sequence>
<accession>A0A9X7GMF4</accession>
<dbReference type="AlphaFoldDB" id="A0A9X7GMF4"/>
<dbReference type="Proteomes" id="UP000223834">
    <property type="component" value="Unassembled WGS sequence"/>
</dbReference>
<gene>
    <name evidence="1" type="ORF">CN980_28255</name>
</gene>
<protein>
    <submittedName>
        <fullName evidence="1">Uncharacterized protein</fullName>
    </submittedName>
</protein>
<proteinExistence type="predicted"/>
<name>A0A9X7GMF4_BACCE</name>